<dbReference type="InterPro" id="IPR000477">
    <property type="entry name" value="RT_dom"/>
</dbReference>
<dbReference type="FunFam" id="3.30.70.270:FF:000026">
    <property type="entry name" value="Transposon Ty3-G Gag-Pol polyprotein"/>
    <property type="match status" value="1"/>
</dbReference>
<dbReference type="InterPro" id="IPR043128">
    <property type="entry name" value="Rev_trsase/Diguanyl_cyclase"/>
</dbReference>
<name>A0A1Y1KC72_PHOPY</name>
<dbReference type="GO" id="GO:0004519">
    <property type="term" value="F:endonuclease activity"/>
    <property type="evidence" value="ECO:0007669"/>
    <property type="project" value="UniProtKB-KW"/>
</dbReference>
<protein>
    <recommendedName>
        <fullName evidence="6">Reverse transcriptase domain-containing protein</fullName>
    </recommendedName>
</protein>
<dbReference type="EMBL" id="GEZM01090655">
    <property type="protein sequence ID" value="JAV57216.1"/>
    <property type="molecule type" value="Transcribed_RNA"/>
</dbReference>
<evidence type="ECO:0000256" key="2">
    <source>
        <dbReference type="ARBA" id="ARBA00022722"/>
    </source>
</evidence>
<dbReference type="PROSITE" id="PS50878">
    <property type="entry name" value="RT_POL"/>
    <property type="match status" value="1"/>
</dbReference>
<dbReference type="EMBL" id="GEZM01090655">
    <property type="protein sequence ID" value="JAV57215.1"/>
    <property type="molecule type" value="Transcribed_RNA"/>
</dbReference>
<dbReference type="Gene3D" id="3.10.10.10">
    <property type="entry name" value="HIV Type 1 Reverse Transcriptase, subunit A, domain 1"/>
    <property type="match status" value="1"/>
</dbReference>
<keyword evidence="1" id="KW-0548">Nucleotidyltransferase</keyword>
<dbReference type="FunFam" id="3.30.70.270:FF:000003">
    <property type="entry name" value="Transposon Ty3-G Gag-Pol polyprotein"/>
    <property type="match status" value="1"/>
</dbReference>
<sequence>MLTTFITPFGRFFFKRLPFGISCAPEYFAMQFSKILVGIDGLVCHMDDILVHAPTVGEHDKILKTVLDRLQAEGITLNKNKCEIAVKHVRYLGHLISASGIAIDPERVEAIRMFPRPETKTELLRLLGMINFAGKYIPNKSQILEPLTSLLKGNTEMQWGQSQNDAFENIKELLSKAPHLAFFDANKTIIVSSDASSFGLGCCLMQTDGENREIVAFSSRLLSEAEKRYAQIEKEALGITWASEKFADYITGVNDLIFETDHKPLVQILPTKNLDDLSIRLQRFRMRLMRYNYSVRYIQGKKLVIADALSRAPNTSQKLIDHQLTEVVEQFVHSVIKQIPVRDKFLKKIIDEQSADPILQKVKEFCVTSWPEKSKLMLELIPYYQYRYELSFNEGLLVKGARIVIPKTLQLECLKFIHTGHLGITKCRDRAFAKIRCPTDLGRK</sequence>
<dbReference type="FunFam" id="3.10.20.370:FF:000001">
    <property type="entry name" value="Retrovirus-related Pol polyprotein from transposon 17.6-like protein"/>
    <property type="match status" value="1"/>
</dbReference>
<keyword evidence="5" id="KW-0511">Multifunctional enzyme</keyword>
<keyword evidence="4" id="KW-0695">RNA-directed DNA polymerase</keyword>
<evidence type="ECO:0000256" key="1">
    <source>
        <dbReference type="ARBA" id="ARBA00022695"/>
    </source>
</evidence>
<dbReference type="Pfam" id="PF00078">
    <property type="entry name" value="RVT_1"/>
    <property type="match status" value="1"/>
</dbReference>
<dbReference type="CDD" id="cd09274">
    <property type="entry name" value="RNase_HI_RT_Ty3"/>
    <property type="match status" value="1"/>
</dbReference>
<dbReference type="Gene3D" id="3.30.70.270">
    <property type="match status" value="2"/>
</dbReference>
<keyword evidence="2" id="KW-0540">Nuclease</keyword>
<dbReference type="InterPro" id="IPR050951">
    <property type="entry name" value="Retrovirus_Pol_polyprotein"/>
</dbReference>
<evidence type="ECO:0000313" key="7">
    <source>
        <dbReference type="EMBL" id="JAV57215.1"/>
    </source>
</evidence>
<dbReference type="PANTHER" id="PTHR37984">
    <property type="entry name" value="PROTEIN CBG26694"/>
    <property type="match status" value="1"/>
</dbReference>
<accession>A0A1Y1KC72</accession>
<evidence type="ECO:0000256" key="5">
    <source>
        <dbReference type="ARBA" id="ARBA00023268"/>
    </source>
</evidence>
<keyword evidence="1" id="KW-0808">Transferase</keyword>
<dbReference type="AlphaFoldDB" id="A0A1Y1KC72"/>
<dbReference type="SUPFAM" id="SSF56672">
    <property type="entry name" value="DNA/RNA polymerases"/>
    <property type="match status" value="1"/>
</dbReference>
<organism evidence="7">
    <name type="scientific">Photinus pyralis</name>
    <name type="common">Common eastern firefly</name>
    <name type="synonym">Lampyris pyralis</name>
    <dbReference type="NCBI Taxonomy" id="7054"/>
    <lineage>
        <taxon>Eukaryota</taxon>
        <taxon>Metazoa</taxon>
        <taxon>Ecdysozoa</taxon>
        <taxon>Arthropoda</taxon>
        <taxon>Hexapoda</taxon>
        <taxon>Insecta</taxon>
        <taxon>Pterygota</taxon>
        <taxon>Neoptera</taxon>
        <taxon>Endopterygota</taxon>
        <taxon>Coleoptera</taxon>
        <taxon>Polyphaga</taxon>
        <taxon>Elateriformia</taxon>
        <taxon>Elateroidea</taxon>
        <taxon>Lampyridae</taxon>
        <taxon>Lampyrinae</taxon>
        <taxon>Photinus</taxon>
    </lineage>
</organism>
<dbReference type="InterPro" id="IPR043502">
    <property type="entry name" value="DNA/RNA_pol_sf"/>
</dbReference>
<evidence type="ECO:0000259" key="6">
    <source>
        <dbReference type="PROSITE" id="PS50878"/>
    </source>
</evidence>
<keyword evidence="3" id="KW-0255">Endonuclease</keyword>
<dbReference type="InterPro" id="IPR041577">
    <property type="entry name" value="RT_RNaseH_2"/>
</dbReference>
<evidence type="ECO:0000256" key="3">
    <source>
        <dbReference type="ARBA" id="ARBA00022759"/>
    </source>
</evidence>
<proteinExistence type="predicted"/>
<dbReference type="PANTHER" id="PTHR37984:SF5">
    <property type="entry name" value="PROTEIN NYNRIN-LIKE"/>
    <property type="match status" value="1"/>
</dbReference>
<keyword evidence="3" id="KW-0378">Hydrolase</keyword>
<dbReference type="Pfam" id="PF17919">
    <property type="entry name" value="RT_RNaseH_2"/>
    <property type="match status" value="1"/>
</dbReference>
<reference evidence="7" key="1">
    <citation type="journal article" date="2016" name="Sci. Rep.">
        <title>Molecular characterization of firefly nuptial gifts: a multi-omics approach sheds light on postcopulatory sexual selection.</title>
        <authorList>
            <person name="Al-Wathiqui N."/>
            <person name="Fallon T.R."/>
            <person name="South A."/>
            <person name="Weng J.K."/>
            <person name="Lewis S.M."/>
        </authorList>
    </citation>
    <scope>NUCLEOTIDE SEQUENCE</scope>
</reference>
<dbReference type="CDD" id="cd01647">
    <property type="entry name" value="RT_LTR"/>
    <property type="match status" value="1"/>
</dbReference>
<evidence type="ECO:0000256" key="4">
    <source>
        <dbReference type="ARBA" id="ARBA00022918"/>
    </source>
</evidence>
<feature type="domain" description="Reverse transcriptase" evidence="6">
    <location>
        <begin position="1"/>
        <end position="96"/>
    </location>
</feature>
<dbReference type="GO" id="GO:0003964">
    <property type="term" value="F:RNA-directed DNA polymerase activity"/>
    <property type="evidence" value="ECO:0007669"/>
    <property type="project" value="UniProtKB-KW"/>
</dbReference>